<proteinExistence type="inferred from homology"/>
<keyword evidence="10" id="KW-0539">Nucleus</keyword>
<name>A0A8C5BFQ7_GADMO</name>
<keyword evidence="4 11" id="KW-0489">Methyltransferase</keyword>
<dbReference type="GeneTree" id="ENSGT00940000166923"/>
<dbReference type="InterPro" id="IPR029063">
    <property type="entry name" value="SAM-dependent_MTases_sf"/>
</dbReference>
<dbReference type="SUPFAM" id="SSF53335">
    <property type="entry name" value="S-adenosyl-L-methionine-dependent methyltransferases"/>
    <property type="match status" value="1"/>
</dbReference>
<evidence type="ECO:0000256" key="8">
    <source>
        <dbReference type="ARBA" id="ARBA00022771"/>
    </source>
</evidence>
<dbReference type="Pfam" id="PF17980">
    <property type="entry name" value="ADD_DNMT3"/>
    <property type="match status" value="1"/>
</dbReference>
<dbReference type="InterPro" id="IPR018117">
    <property type="entry name" value="C5_DNA_meth_AS"/>
</dbReference>
<dbReference type="GO" id="GO:0032259">
    <property type="term" value="P:methylation"/>
    <property type="evidence" value="ECO:0007669"/>
    <property type="project" value="UniProtKB-KW"/>
</dbReference>
<keyword evidence="6 11" id="KW-0949">S-adenosyl-L-methionine</keyword>
<dbReference type="Proteomes" id="UP000694546">
    <property type="component" value="Chromosome 7"/>
</dbReference>
<evidence type="ECO:0000256" key="9">
    <source>
        <dbReference type="ARBA" id="ARBA00022833"/>
    </source>
</evidence>
<dbReference type="PANTHER" id="PTHR23068">
    <property type="entry name" value="DNA CYTOSINE-5- -METHYLTRANSFERASE 3-RELATED"/>
    <property type="match status" value="1"/>
</dbReference>
<keyword evidence="9" id="KW-0862">Zinc</keyword>
<evidence type="ECO:0000256" key="10">
    <source>
        <dbReference type="ARBA" id="ARBA00023242"/>
    </source>
</evidence>
<evidence type="ECO:0000256" key="5">
    <source>
        <dbReference type="ARBA" id="ARBA00022679"/>
    </source>
</evidence>
<dbReference type="InterPro" id="IPR049554">
    <property type="entry name" value="DNMT3_ADD_PHD"/>
</dbReference>
<evidence type="ECO:0000256" key="4">
    <source>
        <dbReference type="ARBA" id="ARBA00022603"/>
    </source>
</evidence>
<dbReference type="InterPro" id="IPR001525">
    <property type="entry name" value="C5_MeTfrase"/>
</dbReference>
<dbReference type="Pfam" id="PF21255">
    <property type="entry name" value="DNMT3_ADD_GATA1-like"/>
    <property type="match status" value="1"/>
</dbReference>
<dbReference type="InterPro" id="IPR025766">
    <property type="entry name" value="ADD"/>
</dbReference>
<dbReference type="PANTHER" id="PTHR23068:SF53">
    <property type="entry name" value="DNA (CYTOSINE-5-)-METHYLTRANSFERASE"/>
    <property type="match status" value="1"/>
</dbReference>
<dbReference type="EC" id="2.1.1.37" evidence="2"/>
<organism evidence="14 15">
    <name type="scientific">Gadus morhua</name>
    <name type="common">Atlantic cod</name>
    <dbReference type="NCBI Taxonomy" id="8049"/>
    <lineage>
        <taxon>Eukaryota</taxon>
        <taxon>Metazoa</taxon>
        <taxon>Chordata</taxon>
        <taxon>Craniata</taxon>
        <taxon>Vertebrata</taxon>
        <taxon>Euteleostomi</taxon>
        <taxon>Actinopterygii</taxon>
        <taxon>Neopterygii</taxon>
        <taxon>Teleostei</taxon>
        <taxon>Neoteleostei</taxon>
        <taxon>Acanthomorphata</taxon>
        <taxon>Zeiogadaria</taxon>
        <taxon>Gadariae</taxon>
        <taxon>Gadiformes</taxon>
        <taxon>Gadoidei</taxon>
        <taxon>Gadidae</taxon>
        <taxon>Gadus</taxon>
    </lineage>
</organism>
<keyword evidence="3" id="KW-0678">Repressor</keyword>
<evidence type="ECO:0000256" key="12">
    <source>
        <dbReference type="SAM" id="MobiDB-lite"/>
    </source>
</evidence>
<feature type="active site" evidence="11">
    <location>
        <position position="748"/>
    </location>
</feature>
<comment type="similarity">
    <text evidence="11">Belongs to the class I-like SAM-binding methyltransferase superfamily. C5-methyltransferase family.</text>
</comment>
<reference evidence="14" key="1">
    <citation type="submission" date="2025-08" db="UniProtKB">
        <authorList>
            <consortium name="Ensembl"/>
        </authorList>
    </citation>
    <scope>IDENTIFICATION</scope>
</reference>
<dbReference type="Pfam" id="PF00145">
    <property type="entry name" value="DNA_methylase"/>
    <property type="match status" value="1"/>
</dbReference>
<keyword evidence="5 11" id="KW-0808">Transferase</keyword>
<dbReference type="PROSITE" id="PS51533">
    <property type="entry name" value="ADD"/>
    <property type="match status" value="1"/>
</dbReference>
<reference evidence="14" key="2">
    <citation type="submission" date="2025-09" db="UniProtKB">
        <authorList>
            <consortium name="Ensembl"/>
        </authorList>
    </citation>
    <scope>IDENTIFICATION</scope>
</reference>
<keyword evidence="8" id="KW-0863">Zinc-finger</keyword>
<dbReference type="GO" id="GO:0003677">
    <property type="term" value="F:DNA binding"/>
    <property type="evidence" value="ECO:0007669"/>
    <property type="project" value="UniProtKB-KW"/>
</dbReference>
<evidence type="ECO:0000256" key="7">
    <source>
        <dbReference type="ARBA" id="ARBA00022723"/>
    </source>
</evidence>
<evidence type="ECO:0000256" key="3">
    <source>
        <dbReference type="ARBA" id="ARBA00022491"/>
    </source>
</evidence>
<dbReference type="PROSITE" id="PS00094">
    <property type="entry name" value="C5_MTASE_1"/>
    <property type="match status" value="1"/>
</dbReference>
<dbReference type="GO" id="GO:0008270">
    <property type="term" value="F:zinc ion binding"/>
    <property type="evidence" value="ECO:0007669"/>
    <property type="project" value="UniProtKB-KW"/>
</dbReference>
<dbReference type="PROSITE" id="PS51679">
    <property type="entry name" value="SAM_MT_C5"/>
    <property type="match status" value="1"/>
</dbReference>
<protein>
    <recommendedName>
        <fullName evidence="2">DNA (cytosine-5-)-methyltransferase</fullName>
        <ecNumber evidence="2">2.1.1.37</ecNumber>
    </recommendedName>
</protein>
<dbReference type="Ensembl" id="ENSGMOT00000076312.1">
    <property type="protein sequence ID" value="ENSGMOP00000045406.1"/>
    <property type="gene ID" value="ENSGMOG00000023632.1"/>
</dbReference>
<evidence type="ECO:0000256" key="11">
    <source>
        <dbReference type="PROSITE-ProRule" id="PRU01016"/>
    </source>
</evidence>
<evidence type="ECO:0000259" key="13">
    <source>
        <dbReference type="PROSITE" id="PS51533"/>
    </source>
</evidence>
<keyword evidence="7" id="KW-0479">Metal-binding</keyword>
<dbReference type="InterPro" id="IPR040552">
    <property type="entry name" value="DNMT3_ADD_GATA1-like"/>
</dbReference>
<feature type="region of interest" description="Disordered" evidence="12">
    <location>
        <begin position="1"/>
        <end position="61"/>
    </location>
</feature>
<dbReference type="Gene3D" id="3.40.50.150">
    <property type="entry name" value="Vaccinia Virus protein VP39"/>
    <property type="match status" value="2"/>
</dbReference>
<keyword evidence="15" id="KW-1185">Reference proteome</keyword>
<feature type="compositionally biased region" description="Basic and acidic residues" evidence="12">
    <location>
        <begin position="50"/>
        <end position="60"/>
    </location>
</feature>
<evidence type="ECO:0000256" key="1">
    <source>
        <dbReference type="ARBA" id="ARBA00004123"/>
    </source>
</evidence>
<evidence type="ECO:0000256" key="2">
    <source>
        <dbReference type="ARBA" id="ARBA00011975"/>
    </source>
</evidence>
<feature type="domain" description="PHD-type" evidence="13">
    <location>
        <begin position="520"/>
        <end position="652"/>
    </location>
</feature>
<comment type="subcellular location">
    <subcellularLocation>
        <location evidence="1">Nucleus</location>
    </subcellularLocation>
</comment>
<accession>A0A8C5BFQ7</accession>
<evidence type="ECO:0000313" key="15">
    <source>
        <dbReference type="Proteomes" id="UP000694546"/>
    </source>
</evidence>
<evidence type="ECO:0000256" key="6">
    <source>
        <dbReference type="ARBA" id="ARBA00022691"/>
    </source>
</evidence>
<dbReference type="AlphaFoldDB" id="A0A8C5BFQ7"/>
<feature type="compositionally biased region" description="Basic residues" evidence="12">
    <location>
        <begin position="35"/>
        <end position="49"/>
    </location>
</feature>
<dbReference type="GO" id="GO:0051718">
    <property type="term" value="F:DNA (cytosine-5-)-methyltransferase activity, acting on CpG substrates"/>
    <property type="evidence" value="ECO:0007669"/>
    <property type="project" value="TreeGrafter"/>
</dbReference>
<dbReference type="GO" id="GO:0000122">
    <property type="term" value="P:negative regulation of transcription by RNA polymerase II"/>
    <property type="evidence" value="ECO:0007669"/>
    <property type="project" value="TreeGrafter"/>
</dbReference>
<dbReference type="GO" id="GO:0005634">
    <property type="term" value="C:nucleus"/>
    <property type="evidence" value="ECO:0007669"/>
    <property type="project" value="UniProtKB-SubCell"/>
</dbReference>
<evidence type="ECO:0000313" key="14">
    <source>
        <dbReference type="Ensembl" id="ENSGMOP00000045406.1"/>
    </source>
</evidence>
<sequence>MKMSERTKKASSITKKLSVNGEKALEEYSGEAPGRLKRRRRRTMVKTKSRTLEGRERQTKEIPSQIGEIVVTISDDDDDGMGEKAEVSVRNTNGAAVKTDAGVGKHREREEEIIAPCTESLQDLIKKYMLTSKEEAELAMSHILSPDYTRELALVCSHTPYCLYLYSGVELMGGLKATVLLVGYYDQRSGAAVLKLLDARPSLSTTNRGALDSNRLIQILIHFGLSLYNLSVFYCDSPDRGANSEMEARLRAFRPGLVSLSSLPGLAGRACSDGLEAAFGTVGELTQHIHLHFSNCSLPAGAALREVAACSRHYQPSVPVAAQCLFISHMVRRMTNDWRGLLDYFESLGPSPEARRIRILMRRRNVRLGALFLCQALQPLCAFQEAQLSGSAGLAVQLQLMAALSQAYAARILKSSSVGPYLERHDRGMLRDAGLLLPDLELKVSPRVSEYLLELLRSEGAPDDASRETFLGDVVAFTQAVLENIGASFPDELGFAAMQNMGLLPSVALPTRYPCHALCSRLDAFPLCAAFCLCCGTTDIETPHPLFRGGLCQRCKDNFTETLFHYDEDGYQSYCTICCYGMEVIMCGNDSCCRSFCLNCLDILVDPGTFDSLKETDPWICYLCQPLAAHGALKPRKDWSVRVQEFFANNSDMEFEPHRVYPSIPANRRRPLRVLSLFDGIGTGYLVLKDLGFKVDKYFASEICEDSLAVTRINHETRITHVDDVRFITKEQLTKWGPFDLLIGGSPCNDLSIVNPYRKGIYEGSGRLFFEYYRILHLLKPREDDPRPFFWMFENVVWMNRHDKLNICLLFIVCNKLMADAVKVSPAHRARYFWGNIPGMNRPMTPSQKDKLNLQQCLETGREARFTKVKTITTQPNSLKQGKVPICPVIENGKDDNLWITEIETIFGFPKHYTDVRNMNRKERQKVLGKSWSVPVIRHLFAPLKDYFACEEMNSSSASSSPPDGSH</sequence>
<dbReference type="InterPro" id="IPR050390">
    <property type="entry name" value="C5-Methyltransferase"/>
</dbReference>